<keyword evidence="7" id="KW-1185">Reference proteome</keyword>
<dbReference type="InterPro" id="IPR013094">
    <property type="entry name" value="AB_hydrolase_3"/>
</dbReference>
<dbReference type="InterPro" id="IPR051209">
    <property type="entry name" value="FAD-bind_Monooxygenase_sf"/>
</dbReference>
<dbReference type="InterPro" id="IPR020946">
    <property type="entry name" value="Flavin_mOase-like"/>
</dbReference>
<dbReference type="PRINTS" id="PR00469">
    <property type="entry name" value="PNDRDTASEII"/>
</dbReference>
<keyword evidence="3" id="KW-0560">Oxidoreductase</keyword>
<dbReference type="SUPFAM" id="SSF53474">
    <property type="entry name" value="alpha/beta-Hydrolases"/>
    <property type="match status" value="1"/>
</dbReference>
<dbReference type="GO" id="GO:0004499">
    <property type="term" value="F:N,N-dimethylaniline monooxygenase activity"/>
    <property type="evidence" value="ECO:0007669"/>
    <property type="project" value="InterPro"/>
</dbReference>
<name>A0AA95SP22_9BURK</name>
<feature type="domain" description="Alpha/beta hydrolase fold-3" evidence="5">
    <location>
        <begin position="87"/>
        <end position="283"/>
    </location>
</feature>
<dbReference type="RefSeq" id="WP_285231469.1">
    <property type="nucleotide sequence ID" value="NZ_CP116346.1"/>
</dbReference>
<dbReference type="PANTHER" id="PTHR42877">
    <property type="entry name" value="L-ORNITHINE N(5)-MONOOXYGENASE-RELATED"/>
    <property type="match status" value="1"/>
</dbReference>
<evidence type="ECO:0000259" key="5">
    <source>
        <dbReference type="Pfam" id="PF07859"/>
    </source>
</evidence>
<dbReference type="InterPro" id="IPR029058">
    <property type="entry name" value="AB_hydrolase_fold"/>
</dbReference>
<evidence type="ECO:0000256" key="4">
    <source>
        <dbReference type="PROSITE-ProRule" id="PRU10038"/>
    </source>
</evidence>
<organism evidence="6 7">
    <name type="scientific">Paucibacter sediminis</name>
    <dbReference type="NCBI Taxonomy" id="3019553"/>
    <lineage>
        <taxon>Bacteria</taxon>
        <taxon>Pseudomonadati</taxon>
        <taxon>Pseudomonadota</taxon>
        <taxon>Betaproteobacteria</taxon>
        <taxon>Burkholderiales</taxon>
        <taxon>Sphaerotilaceae</taxon>
        <taxon>Roseateles</taxon>
    </lineage>
</organism>
<dbReference type="Gene3D" id="3.40.50.1820">
    <property type="entry name" value="alpha/beta hydrolase"/>
    <property type="match status" value="1"/>
</dbReference>
<gene>
    <name evidence="6" type="ORF">PFX98_15955</name>
</gene>
<dbReference type="EMBL" id="CP116346">
    <property type="protein sequence ID" value="WIT10401.1"/>
    <property type="molecule type" value="Genomic_DNA"/>
</dbReference>
<dbReference type="Pfam" id="PF00743">
    <property type="entry name" value="FMO-like"/>
    <property type="match status" value="1"/>
</dbReference>
<dbReference type="GO" id="GO:0050661">
    <property type="term" value="F:NADP binding"/>
    <property type="evidence" value="ECO:0007669"/>
    <property type="project" value="InterPro"/>
</dbReference>
<sequence>MRTFSSPGWLQACSAALLRGTLQALLKPVFSPRFSIPFQRRWLRGLAHSTLPARGVRREAAQLGGRPGEWLRARSAAPDAPIAPGAVLYLHGGAYCVGAPATHRALTGRLALATGLPVFALDYRLAPEHPFPAGLDDALAAYRALRAQGPVVLAGDSAGGGLALACALALREAGDAAPAALYLISPWADMRAEAAPARPVPGEAMLSQAWVLDCAAKYLGKTAPEHPWCSPLLADLRGLPPTLIQAGTDEMLHGQALALEAALRAAGVAVRCEVDQARWHVFQLHGGALASADAALARAAAFIAPQMAAARAPVQATHEVVIMGAGMSGLCMAIQLKRAGMHDFVLLEKQTGLGGTWWDNRYPGAHVDVPAPAYAFSFAANPRWTRRFASAPEIHRYMQDLALRHGLLPHLRLGTAVQEAGFDAASGQWALRTDRGDHYRARHFVCSTGPLNQPRWPDIPGLAEFQGERLHSARWDATVPLQGRRVAVIGTGSTASQLVAPIAAQAGQLHVFQRTANWVLPRLDRRYFGIDRLLARLPPYSAAVRWAWVQALEWGRRGFDEGTLARRGMLATAAAHRQRQVADPALRARLTPSYPLGCKRIIYSNDYYPALGRPNTELVTEAIARISARGIVTADGRERPLDVLVCATGFDTQQLLASLQIRGQQGQLLGEVWRASPEAYLGCTVAGFPNLYLMLGPNTATGHTSTLLYIEPQVQHALACMRELRQRGQQWIAVRPEAQRAYNEGLQARLRGSVWTQCHSWYQGADGRVAAIFPGFTAEYQRRVRRPDFSAYQFG</sequence>
<dbReference type="KEGG" id="pais:PFX98_15955"/>
<keyword evidence="6" id="KW-0378">Hydrolase</keyword>
<dbReference type="InterPro" id="IPR033140">
    <property type="entry name" value="Lipase_GDXG_put_SER_AS"/>
</dbReference>
<keyword evidence="2" id="KW-0274">FAD</keyword>
<accession>A0AA95SP22</accession>
<dbReference type="PANTHER" id="PTHR42877:SF4">
    <property type="entry name" value="FAD_NAD(P)-BINDING DOMAIN-CONTAINING PROTEIN-RELATED"/>
    <property type="match status" value="1"/>
</dbReference>
<dbReference type="Proteomes" id="UP001177769">
    <property type="component" value="Chromosome"/>
</dbReference>
<evidence type="ECO:0000256" key="1">
    <source>
        <dbReference type="ARBA" id="ARBA00022630"/>
    </source>
</evidence>
<evidence type="ECO:0000256" key="2">
    <source>
        <dbReference type="ARBA" id="ARBA00022827"/>
    </source>
</evidence>
<dbReference type="GO" id="GO:0016787">
    <property type="term" value="F:hydrolase activity"/>
    <property type="evidence" value="ECO:0007669"/>
    <property type="project" value="UniProtKB-KW"/>
</dbReference>
<dbReference type="GO" id="GO:0050660">
    <property type="term" value="F:flavin adenine dinucleotide binding"/>
    <property type="evidence" value="ECO:0007669"/>
    <property type="project" value="InterPro"/>
</dbReference>
<dbReference type="AlphaFoldDB" id="A0AA95SP22"/>
<reference evidence="6" key="1">
    <citation type="submission" date="2023-01" db="EMBL/GenBank/DDBJ databases">
        <title>Whole genome sequence of Paucibacter sp. S2-9 isolated from pond sediment.</title>
        <authorList>
            <person name="Jung J.Y."/>
        </authorList>
    </citation>
    <scope>NUCLEOTIDE SEQUENCE</scope>
    <source>
        <strain evidence="6">S2-9</strain>
    </source>
</reference>
<dbReference type="InterPro" id="IPR036188">
    <property type="entry name" value="FAD/NAD-bd_sf"/>
</dbReference>
<keyword evidence="1" id="KW-0285">Flavoprotein</keyword>
<protein>
    <submittedName>
        <fullName evidence="6">Alpha/beta hydrolase fold domain-containing protein</fullName>
    </submittedName>
</protein>
<dbReference type="Pfam" id="PF07859">
    <property type="entry name" value="Abhydrolase_3"/>
    <property type="match status" value="1"/>
</dbReference>
<evidence type="ECO:0000313" key="7">
    <source>
        <dbReference type="Proteomes" id="UP001177769"/>
    </source>
</evidence>
<evidence type="ECO:0000313" key="6">
    <source>
        <dbReference type="EMBL" id="WIT10401.1"/>
    </source>
</evidence>
<proteinExistence type="predicted"/>
<feature type="active site" evidence="4">
    <location>
        <position position="157"/>
    </location>
</feature>
<dbReference type="Gene3D" id="3.50.50.60">
    <property type="entry name" value="FAD/NAD(P)-binding domain"/>
    <property type="match status" value="2"/>
</dbReference>
<dbReference type="SUPFAM" id="SSF51905">
    <property type="entry name" value="FAD/NAD(P)-binding domain"/>
    <property type="match status" value="1"/>
</dbReference>
<dbReference type="PROSITE" id="PS01174">
    <property type="entry name" value="LIPASE_GDXG_SER"/>
    <property type="match status" value="1"/>
</dbReference>
<evidence type="ECO:0000256" key="3">
    <source>
        <dbReference type="ARBA" id="ARBA00023002"/>
    </source>
</evidence>